<sequence length="124" mass="14283">MAMAFCMMESSSWCRYSKRRKRKRRLLQKHSGSMEAGYEVQGLWHYKHQKPSGGMEAGYGSRARHWNGIKSRVTGGWTSRDYNIPLTSSSDSSSSEEDGASPAERLDYQRMLSPRLGYFCRLFL</sequence>
<dbReference type="EMBL" id="OZ019894">
    <property type="protein sequence ID" value="CAK9217293.1"/>
    <property type="molecule type" value="Genomic_DNA"/>
</dbReference>
<evidence type="ECO:0000256" key="1">
    <source>
        <dbReference type="SAM" id="MobiDB-lite"/>
    </source>
</evidence>
<evidence type="ECO:0000313" key="2">
    <source>
        <dbReference type="EMBL" id="CAK9217293.1"/>
    </source>
</evidence>
<reference evidence="2" key="1">
    <citation type="submission" date="2024-02" db="EMBL/GenBank/DDBJ databases">
        <authorList>
            <consortium name="ELIXIR-Norway"/>
            <consortium name="Elixir Norway"/>
        </authorList>
    </citation>
    <scope>NUCLEOTIDE SEQUENCE</scope>
</reference>
<feature type="compositionally biased region" description="Polar residues" evidence="1">
    <location>
        <begin position="76"/>
        <end position="87"/>
    </location>
</feature>
<protein>
    <submittedName>
        <fullName evidence="2">Uncharacterized protein</fullName>
    </submittedName>
</protein>
<feature type="region of interest" description="Disordered" evidence="1">
    <location>
        <begin position="74"/>
        <end position="106"/>
    </location>
</feature>
<keyword evidence="3" id="KW-1185">Reference proteome</keyword>
<name>A0ABP0UBP8_9BRYO</name>
<evidence type="ECO:0000313" key="3">
    <source>
        <dbReference type="Proteomes" id="UP001497512"/>
    </source>
</evidence>
<accession>A0ABP0UBP8</accession>
<dbReference type="Proteomes" id="UP001497512">
    <property type="component" value="Chromosome 2"/>
</dbReference>
<proteinExistence type="predicted"/>
<gene>
    <name evidence="2" type="ORF">CSSPTR1EN2_LOCUS13898</name>
</gene>
<organism evidence="2 3">
    <name type="scientific">Sphagnum troendelagicum</name>
    <dbReference type="NCBI Taxonomy" id="128251"/>
    <lineage>
        <taxon>Eukaryota</taxon>
        <taxon>Viridiplantae</taxon>
        <taxon>Streptophyta</taxon>
        <taxon>Embryophyta</taxon>
        <taxon>Bryophyta</taxon>
        <taxon>Sphagnophytina</taxon>
        <taxon>Sphagnopsida</taxon>
        <taxon>Sphagnales</taxon>
        <taxon>Sphagnaceae</taxon>
        <taxon>Sphagnum</taxon>
    </lineage>
</organism>